<evidence type="ECO:0000313" key="2">
    <source>
        <dbReference type="Proteomes" id="UP000031549"/>
    </source>
</evidence>
<dbReference type="InterPro" id="IPR027417">
    <property type="entry name" value="P-loop_NTPase"/>
</dbReference>
<protein>
    <submittedName>
        <fullName evidence="1">ATP-binding protein</fullName>
    </submittedName>
</protein>
<evidence type="ECO:0000313" key="1">
    <source>
        <dbReference type="EMBL" id="NEU71070.1"/>
    </source>
</evidence>
<organism evidence="1 2">
    <name type="scientific">Hassallia byssoidea VB512170</name>
    <dbReference type="NCBI Taxonomy" id="1304833"/>
    <lineage>
        <taxon>Bacteria</taxon>
        <taxon>Bacillati</taxon>
        <taxon>Cyanobacteriota</taxon>
        <taxon>Cyanophyceae</taxon>
        <taxon>Nostocales</taxon>
        <taxon>Tolypothrichaceae</taxon>
        <taxon>Hassallia</taxon>
    </lineage>
</organism>
<dbReference type="AlphaFoldDB" id="A0A846H376"/>
<dbReference type="Gene3D" id="3.40.50.300">
    <property type="entry name" value="P-loop containing nucleotide triphosphate hydrolases"/>
    <property type="match status" value="1"/>
</dbReference>
<dbReference type="GO" id="GO:0005524">
    <property type="term" value="F:ATP binding"/>
    <property type="evidence" value="ECO:0007669"/>
    <property type="project" value="UniProtKB-KW"/>
</dbReference>
<dbReference type="CDD" id="cd01983">
    <property type="entry name" value="SIMIBI"/>
    <property type="match status" value="1"/>
</dbReference>
<comment type="caution">
    <text evidence="1">The sequence shown here is derived from an EMBL/GenBank/DDBJ whole genome shotgun (WGS) entry which is preliminary data.</text>
</comment>
<accession>A0A846H376</accession>
<dbReference type="Proteomes" id="UP000031549">
    <property type="component" value="Unassembled WGS sequence"/>
</dbReference>
<gene>
    <name evidence="1" type="ORF">PI95_000385</name>
</gene>
<dbReference type="EMBL" id="JTCM02000001">
    <property type="protein sequence ID" value="NEU71070.1"/>
    <property type="molecule type" value="Genomic_DNA"/>
</dbReference>
<keyword evidence="1" id="KW-0067">ATP-binding</keyword>
<reference evidence="1 2" key="1">
    <citation type="journal article" date="2015" name="Genome Announc.">
        <title>Draft Genome Sequence of Cyanobacterium Hassallia byssoidea Strain VB512170, Isolated from Monuments in India.</title>
        <authorList>
            <person name="Singh D."/>
            <person name="Chandrababunaidu M.M."/>
            <person name="Panda A."/>
            <person name="Sen D."/>
            <person name="Bhattacharyya S."/>
            <person name="Adhikary S.P."/>
            <person name="Tripathy S."/>
        </authorList>
    </citation>
    <scope>NUCLEOTIDE SEQUENCE [LARGE SCALE GENOMIC DNA]</scope>
    <source>
        <strain evidence="1 2">VB512170</strain>
    </source>
</reference>
<dbReference type="RefSeq" id="WP_039753053.1">
    <property type="nucleotide sequence ID" value="NZ_JTCM02000001.1"/>
</dbReference>
<name>A0A846H376_9CYAN</name>
<proteinExistence type="predicted"/>
<keyword evidence="1" id="KW-0547">Nucleotide-binding</keyword>
<keyword evidence="2" id="KW-1185">Reference proteome</keyword>
<sequence>MLQNTPTILFLSGASGVGKTTIVASLREHNTNPSRVFLHADSDGVPSLTEMISQAGSLERFQEIATHKWIEKITREYQSTDTVIIEGQARFNFIEDACRKFGVTKYAIILIDCDWEIMRDRLLNNRQQPELVTHDMHNWVKFLRKQAREKNIPIINTSCLTLDEVVDIIQTKVLPISASAG</sequence>
<dbReference type="SUPFAM" id="SSF52540">
    <property type="entry name" value="P-loop containing nucleoside triphosphate hydrolases"/>
    <property type="match status" value="1"/>
</dbReference>
<dbReference type="Pfam" id="PF13238">
    <property type="entry name" value="AAA_18"/>
    <property type="match status" value="1"/>
</dbReference>